<accession>A0A9P3HAV2</accession>
<dbReference type="Proteomes" id="UP000827284">
    <property type="component" value="Unassembled WGS sequence"/>
</dbReference>
<feature type="region of interest" description="Disordered" evidence="1">
    <location>
        <begin position="46"/>
        <end position="123"/>
    </location>
</feature>
<feature type="compositionally biased region" description="Low complexity" evidence="1">
    <location>
        <begin position="228"/>
        <end position="237"/>
    </location>
</feature>
<name>A0A9P3HAV2_9FUNG</name>
<evidence type="ECO:0000313" key="3">
    <source>
        <dbReference type="Proteomes" id="UP000827284"/>
    </source>
</evidence>
<dbReference type="AlphaFoldDB" id="A0A9P3HAV2"/>
<feature type="compositionally biased region" description="Acidic residues" evidence="1">
    <location>
        <begin position="452"/>
        <end position="461"/>
    </location>
</feature>
<evidence type="ECO:0000256" key="1">
    <source>
        <dbReference type="SAM" id="MobiDB-lite"/>
    </source>
</evidence>
<feature type="compositionally biased region" description="Polar residues" evidence="1">
    <location>
        <begin position="85"/>
        <end position="98"/>
    </location>
</feature>
<proteinExistence type="predicted"/>
<reference evidence="2" key="1">
    <citation type="submission" date="2021-11" db="EMBL/GenBank/DDBJ databases">
        <authorList>
            <person name="Herlambang A."/>
            <person name="Guo Y."/>
            <person name="Takashima Y."/>
            <person name="Nishizawa T."/>
        </authorList>
    </citation>
    <scope>NUCLEOTIDE SEQUENCE</scope>
    <source>
        <strain evidence="2">E1425</strain>
    </source>
</reference>
<protein>
    <submittedName>
        <fullName evidence="2">Uncharacterized protein</fullName>
    </submittedName>
</protein>
<feature type="region of interest" description="Disordered" evidence="1">
    <location>
        <begin position="1"/>
        <end position="31"/>
    </location>
</feature>
<gene>
    <name evidence="2" type="ORF">EMPS_05351</name>
</gene>
<keyword evidence="3" id="KW-1185">Reference proteome</keyword>
<reference evidence="2" key="2">
    <citation type="journal article" date="2022" name="Microbiol. Resour. Announc.">
        <title>Whole-Genome Sequence of Entomortierella parvispora E1425, a Mucoromycotan Fungus Associated with Burkholderiaceae-Related Endosymbiotic Bacteria.</title>
        <authorList>
            <person name="Herlambang A."/>
            <person name="Guo Y."/>
            <person name="Takashima Y."/>
            <person name="Narisawa K."/>
            <person name="Ohta H."/>
            <person name="Nishizawa T."/>
        </authorList>
    </citation>
    <scope>NUCLEOTIDE SEQUENCE</scope>
    <source>
        <strain evidence="2">E1425</strain>
    </source>
</reference>
<feature type="region of interest" description="Disordered" evidence="1">
    <location>
        <begin position="322"/>
        <end position="564"/>
    </location>
</feature>
<feature type="compositionally biased region" description="Polar residues" evidence="1">
    <location>
        <begin position="46"/>
        <end position="59"/>
    </location>
</feature>
<organism evidence="2 3">
    <name type="scientific">Entomortierella parvispora</name>
    <dbReference type="NCBI Taxonomy" id="205924"/>
    <lineage>
        <taxon>Eukaryota</taxon>
        <taxon>Fungi</taxon>
        <taxon>Fungi incertae sedis</taxon>
        <taxon>Mucoromycota</taxon>
        <taxon>Mortierellomycotina</taxon>
        <taxon>Mortierellomycetes</taxon>
        <taxon>Mortierellales</taxon>
        <taxon>Mortierellaceae</taxon>
        <taxon>Entomortierella</taxon>
    </lineage>
</organism>
<evidence type="ECO:0000313" key="2">
    <source>
        <dbReference type="EMBL" id="GJJ72993.1"/>
    </source>
</evidence>
<feature type="region of interest" description="Disordered" evidence="1">
    <location>
        <begin position="198"/>
        <end position="307"/>
    </location>
</feature>
<feature type="compositionally biased region" description="Basic and acidic residues" evidence="1">
    <location>
        <begin position="462"/>
        <end position="485"/>
    </location>
</feature>
<comment type="caution">
    <text evidence="2">The sequence shown here is derived from an EMBL/GenBank/DDBJ whole genome shotgun (WGS) entry which is preliminary data.</text>
</comment>
<feature type="compositionally biased region" description="Polar residues" evidence="1">
    <location>
        <begin position="492"/>
        <end position="507"/>
    </location>
</feature>
<dbReference type="EMBL" id="BQFW01000007">
    <property type="protein sequence ID" value="GJJ72993.1"/>
    <property type="molecule type" value="Genomic_DNA"/>
</dbReference>
<sequence length="564" mass="62822">MTLDSVPSSPKAHKGCSSVSDNPPFPPILKNGHVARIKDVVIAGFSQDSTAPSTSQETMDTQDVDPLEGGCSISEEQEPVEDILSSPSRRQSGTSKSPPSLPILRASRGKKHVPVPEKGPTATSIRQYATSELWEKHLAFQRDQDSSKKIVRPSLIQVADEDNPFMVTPVVTQRKAPPKSANMNNPFVAMAQAVQRKTRPMVEDEDNPFMVTPEAFQRKARPRVEQESNSFSSASSSLFKVAPLSRMANMESDRGSRSGSRFTDPFVDDQGQNSVGKVVGVEEDDKEKIDSPEVEEPQTPRKYIGAVNPLRIYQRRFSLGSISSSPSVKRGIEPESPMLADDPSEDEDDSNDSRMETILRTPEKKKKWRNFEMNPLFSPGSPNKWAGGVTPPRIGMPRRIPDDDEQTELPPSPLVATSQHVLETPKRKIGRVISRNGSSYDRDQDALHCLGEDQDNEDGFESDIKEDGKYTREQDEFTSPTRDRSNPAMFPSISSTGPWSPRTTPSSKRVKYVYQTPPRKKPPILSPFKKPPGAPRFSFYSGVIEDQDTRYSPAKQKLDRMRRP</sequence>